<dbReference type="RefSeq" id="WP_184525720.1">
    <property type="nucleotide sequence ID" value="NZ_JACHGK010000006.1"/>
</dbReference>
<sequence>MVQRIKLNLEEIESMLYFWQASNDKEKVAESFLHEVAAMKGITASYDDEFNAESVRKVLSAITNREILSQKTQKEARFWNNNMWMMEDLSYTDTMVKPLKLLNIDDMAEDVKNAEGSSRYEELEVRFSPLHMDEYIIKGNRLIINFFRVMPSAEDGESATIGGKQIKEFIKEKLEELLKK</sequence>
<evidence type="ECO:0000313" key="1">
    <source>
        <dbReference type="EMBL" id="MBB6445572.1"/>
    </source>
</evidence>
<dbReference type="AlphaFoldDB" id="A0A7X0LWJ5"/>
<gene>
    <name evidence="1" type="ORF">HNR53_002191</name>
</gene>
<keyword evidence="2" id="KW-1185">Reference proteome</keyword>
<name>A0A7X0LWJ5_9BACI</name>
<dbReference type="EMBL" id="JACHGK010000006">
    <property type="protein sequence ID" value="MBB6445572.1"/>
    <property type="molecule type" value="Genomic_DNA"/>
</dbReference>
<proteinExistence type="predicted"/>
<reference evidence="1 2" key="1">
    <citation type="submission" date="2020-08" db="EMBL/GenBank/DDBJ databases">
        <title>Genomic Encyclopedia of Type Strains, Phase IV (KMG-IV): sequencing the most valuable type-strain genomes for metagenomic binning, comparative biology and taxonomic classification.</title>
        <authorList>
            <person name="Goeker M."/>
        </authorList>
    </citation>
    <scope>NUCLEOTIDE SEQUENCE [LARGE SCALE GENOMIC DNA]</scope>
    <source>
        <strain evidence="1 2">DSM 5391</strain>
    </source>
</reference>
<accession>A0A7X0LWJ5</accession>
<comment type="caution">
    <text evidence="1">The sequence shown here is derived from an EMBL/GenBank/DDBJ whole genome shotgun (WGS) entry which is preliminary data.</text>
</comment>
<dbReference type="Proteomes" id="UP000531594">
    <property type="component" value="Unassembled WGS sequence"/>
</dbReference>
<evidence type="ECO:0000313" key="2">
    <source>
        <dbReference type="Proteomes" id="UP000531594"/>
    </source>
</evidence>
<protein>
    <submittedName>
        <fullName evidence="1">Uncharacterized protein</fullName>
    </submittedName>
</protein>
<organism evidence="1 2">
    <name type="scientific">Bacillus benzoevorans</name>
    <dbReference type="NCBI Taxonomy" id="1456"/>
    <lineage>
        <taxon>Bacteria</taxon>
        <taxon>Bacillati</taxon>
        <taxon>Bacillota</taxon>
        <taxon>Bacilli</taxon>
        <taxon>Bacillales</taxon>
        <taxon>Bacillaceae</taxon>
        <taxon>Bacillus</taxon>
    </lineage>
</organism>